<keyword evidence="24" id="KW-1185">Reference proteome</keyword>
<dbReference type="PANTHER" id="PTHR24007:SF7">
    <property type="entry name" value="BRCA1-ASSOCIATED PROTEIN"/>
    <property type="match status" value="1"/>
</dbReference>
<protein>
    <recommendedName>
        <fullName evidence="6 18">3-isopropylmalate dehydrogenase</fullName>
        <ecNumber evidence="6 18">1.1.1.85</ecNumber>
    </recommendedName>
</protein>
<organism evidence="23 24">
    <name type="scientific">Thlaspi arvense</name>
    <name type="common">Field penny-cress</name>
    <dbReference type="NCBI Taxonomy" id="13288"/>
    <lineage>
        <taxon>Eukaryota</taxon>
        <taxon>Viridiplantae</taxon>
        <taxon>Streptophyta</taxon>
        <taxon>Embryophyta</taxon>
        <taxon>Tracheophyta</taxon>
        <taxon>Spermatophyta</taxon>
        <taxon>Magnoliopsida</taxon>
        <taxon>eudicotyledons</taxon>
        <taxon>Gunneridae</taxon>
        <taxon>Pentapetalae</taxon>
        <taxon>rosids</taxon>
        <taxon>malvids</taxon>
        <taxon>Brassicales</taxon>
        <taxon>Brassicaceae</taxon>
        <taxon>Thlaspideae</taxon>
        <taxon>Thlaspi</taxon>
    </lineage>
</organism>
<evidence type="ECO:0000256" key="3">
    <source>
        <dbReference type="ARBA" id="ARBA00004762"/>
    </source>
</evidence>
<dbReference type="Pfam" id="PF07576">
    <property type="entry name" value="BRAP2"/>
    <property type="match status" value="1"/>
</dbReference>
<reference evidence="23 24" key="1">
    <citation type="submission" date="2022-03" db="EMBL/GenBank/DDBJ databases">
        <authorList>
            <person name="Nunn A."/>
            <person name="Chopra R."/>
            <person name="Nunn A."/>
            <person name="Contreras Garrido A."/>
        </authorList>
    </citation>
    <scope>NUCLEOTIDE SEQUENCE [LARGE SCALE GENOMIC DNA]</scope>
</reference>
<comment type="pathway">
    <text evidence="3 18">Amino-acid biosynthesis; L-leucine biosynthesis; L-leucine from 3-methyl-2-oxobutanoate: step 3/4.</text>
</comment>
<dbReference type="InterPro" id="IPR019818">
    <property type="entry name" value="IsoCit/isopropylmalate_DH_CS"/>
</dbReference>
<comment type="subunit">
    <text evidence="5 18">Homodimer.</text>
</comment>
<keyword evidence="15" id="KW-0464">Manganese</keyword>
<comment type="function">
    <text evidence="18">Catalyzes the oxidation of 3-carboxy-2-hydroxy-4-methylpentanoate (3-isopropylmalate) to 3-carboxy-4-methyl-2-oxopentanoate. The product decarboxylates to 4-methyl-2 oxopentanoate.</text>
</comment>
<dbReference type="InterPro" id="IPR001841">
    <property type="entry name" value="Znf_RING"/>
</dbReference>
<dbReference type="Pfam" id="PF02148">
    <property type="entry name" value="zf-UBP"/>
    <property type="match status" value="1"/>
</dbReference>
<dbReference type="InterPro" id="IPR013083">
    <property type="entry name" value="Znf_RING/FYVE/PHD"/>
</dbReference>
<evidence type="ECO:0000256" key="6">
    <source>
        <dbReference type="ARBA" id="ARBA00013101"/>
    </source>
</evidence>
<keyword evidence="10 17" id="KW-0863">Zinc-finger</keyword>
<keyword evidence="14 18" id="KW-0520">NAD</keyword>
<proteinExistence type="inferred from homology"/>
<feature type="compositionally biased region" description="Basic residues" evidence="20">
    <location>
        <begin position="907"/>
        <end position="918"/>
    </location>
</feature>
<evidence type="ECO:0000256" key="9">
    <source>
        <dbReference type="ARBA" id="ARBA00022723"/>
    </source>
</evidence>
<dbReference type="GO" id="GO:0061630">
    <property type="term" value="F:ubiquitin protein ligase activity"/>
    <property type="evidence" value="ECO:0007669"/>
    <property type="project" value="TreeGrafter"/>
</dbReference>
<evidence type="ECO:0000256" key="5">
    <source>
        <dbReference type="ARBA" id="ARBA00011738"/>
    </source>
</evidence>
<evidence type="ECO:0000259" key="21">
    <source>
        <dbReference type="PROSITE" id="PS50089"/>
    </source>
</evidence>
<evidence type="ECO:0000256" key="17">
    <source>
        <dbReference type="PROSITE-ProRule" id="PRU00502"/>
    </source>
</evidence>
<feature type="domain" description="RING-type" evidence="21">
    <location>
        <begin position="577"/>
        <end position="642"/>
    </location>
</feature>
<feature type="domain" description="UBP-type" evidence="22">
    <location>
        <begin position="636"/>
        <end position="729"/>
    </location>
</feature>
<dbReference type="EMBL" id="OU466861">
    <property type="protein sequence ID" value="CAH2067967.1"/>
    <property type="molecule type" value="Genomic_DNA"/>
</dbReference>
<dbReference type="GO" id="GO:0051287">
    <property type="term" value="F:NAD binding"/>
    <property type="evidence" value="ECO:0007669"/>
    <property type="project" value="InterPro"/>
</dbReference>
<evidence type="ECO:0000256" key="11">
    <source>
        <dbReference type="ARBA" id="ARBA00022833"/>
    </source>
</evidence>
<evidence type="ECO:0000256" key="10">
    <source>
        <dbReference type="ARBA" id="ARBA00022771"/>
    </source>
</evidence>
<keyword evidence="13" id="KW-0560">Oxidoreductase</keyword>
<evidence type="ECO:0000256" key="14">
    <source>
        <dbReference type="ARBA" id="ARBA00023027"/>
    </source>
</evidence>
<evidence type="ECO:0000256" key="13">
    <source>
        <dbReference type="ARBA" id="ARBA00023002"/>
    </source>
</evidence>
<dbReference type="SUPFAM" id="SSF53659">
    <property type="entry name" value="Isocitrate/Isopropylmalate dehydrogenase-like"/>
    <property type="match status" value="1"/>
</dbReference>
<dbReference type="PROSITE" id="PS50271">
    <property type="entry name" value="ZF_UBP"/>
    <property type="match status" value="1"/>
</dbReference>
<dbReference type="GO" id="GO:0000287">
    <property type="term" value="F:magnesium ion binding"/>
    <property type="evidence" value="ECO:0007669"/>
    <property type="project" value="InterPro"/>
</dbReference>
<dbReference type="NCBIfam" id="TIGR00169">
    <property type="entry name" value="leuB"/>
    <property type="match status" value="1"/>
</dbReference>
<dbReference type="InterPro" id="IPR001607">
    <property type="entry name" value="Znf_UBP"/>
</dbReference>
<dbReference type="FunFam" id="3.40.718.10:FF:000004">
    <property type="entry name" value="3-isopropylmalate dehydrogenase"/>
    <property type="match status" value="1"/>
</dbReference>
<dbReference type="InterPro" id="IPR024084">
    <property type="entry name" value="IsoPropMal-DH-like_dom"/>
</dbReference>
<evidence type="ECO:0000256" key="18">
    <source>
        <dbReference type="RuleBase" id="RU004445"/>
    </source>
</evidence>
<dbReference type="SMART" id="SM01329">
    <property type="entry name" value="Iso_dh"/>
    <property type="match status" value="1"/>
</dbReference>
<dbReference type="GO" id="GO:0005737">
    <property type="term" value="C:cytoplasm"/>
    <property type="evidence" value="ECO:0007669"/>
    <property type="project" value="TreeGrafter"/>
</dbReference>
<evidence type="ECO:0000256" key="4">
    <source>
        <dbReference type="ARBA" id="ARBA00007769"/>
    </source>
</evidence>
<evidence type="ECO:0000313" key="24">
    <source>
        <dbReference type="Proteomes" id="UP000836841"/>
    </source>
</evidence>
<dbReference type="Proteomes" id="UP000836841">
    <property type="component" value="Chromosome 5"/>
</dbReference>
<keyword evidence="8" id="KW-0028">Amino-acid biosynthesis</keyword>
<evidence type="ECO:0000256" key="15">
    <source>
        <dbReference type="ARBA" id="ARBA00023211"/>
    </source>
</evidence>
<comment type="cofactor">
    <cofactor evidence="18">
        <name>Mg(2+)</name>
        <dbReference type="ChEBI" id="CHEBI:18420"/>
    </cofactor>
    <cofactor evidence="18">
        <name>Mn(2+)</name>
        <dbReference type="ChEBI" id="CHEBI:29035"/>
    </cofactor>
    <text evidence="18">Binds 1 Mg(2+) or Mn(2+) ion per subunit.</text>
</comment>
<dbReference type="HAMAP" id="MF_01033">
    <property type="entry name" value="LeuB_type1"/>
    <property type="match status" value="1"/>
</dbReference>
<evidence type="ECO:0000256" key="12">
    <source>
        <dbReference type="ARBA" id="ARBA00022842"/>
    </source>
</evidence>
<dbReference type="EC" id="1.1.1.85" evidence="6 18"/>
<dbReference type="SMART" id="SM00290">
    <property type="entry name" value="ZnF_UBP"/>
    <property type="match status" value="1"/>
</dbReference>
<feature type="region of interest" description="Disordered" evidence="20">
    <location>
        <begin position="870"/>
        <end position="918"/>
    </location>
</feature>
<name>A0AAU9SPC6_THLAR</name>
<keyword evidence="19" id="KW-0175">Coiled coil</keyword>
<evidence type="ECO:0000256" key="2">
    <source>
        <dbReference type="ARBA" id="ARBA00001936"/>
    </source>
</evidence>
<feature type="coiled-coil region" evidence="19">
    <location>
        <begin position="763"/>
        <end position="870"/>
    </location>
</feature>
<dbReference type="Gene3D" id="3.40.718.10">
    <property type="entry name" value="Isopropylmalate Dehydrogenase"/>
    <property type="match status" value="1"/>
</dbReference>
<dbReference type="PROSITE" id="PS50089">
    <property type="entry name" value="ZF_RING_2"/>
    <property type="match status" value="1"/>
</dbReference>
<evidence type="ECO:0000256" key="16">
    <source>
        <dbReference type="ARBA" id="ARBA00023304"/>
    </source>
</evidence>
<evidence type="ECO:0000313" key="23">
    <source>
        <dbReference type="EMBL" id="CAH2067967.1"/>
    </source>
</evidence>
<comment type="similarity">
    <text evidence="4">Belongs to the isocitrate and isopropylmalate dehydrogenases family.</text>
</comment>
<dbReference type="PROSITE" id="PS00470">
    <property type="entry name" value="IDH_IMDH"/>
    <property type="match status" value="1"/>
</dbReference>
<dbReference type="InterPro" id="IPR004429">
    <property type="entry name" value="Isopropylmalate_DH"/>
</dbReference>
<dbReference type="CDD" id="cd12437">
    <property type="entry name" value="RRM_BRAP2_like"/>
    <property type="match status" value="1"/>
</dbReference>
<comment type="catalytic activity">
    <reaction evidence="1 18">
        <text>(2R,3S)-3-isopropylmalate + NAD(+) = 4-methyl-2-oxopentanoate + CO2 + NADH</text>
        <dbReference type="Rhea" id="RHEA:32271"/>
        <dbReference type="ChEBI" id="CHEBI:16526"/>
        <dbReference type="ChEBI" id="CHEBI:17865"/>
        <dbReference type="ChEBI" id="CHEBI:35121"/>
        <dbReference type="ChEBI" id="CHEBI:57540"/>
        <dbReference type="ChEBI" id="CHEBI:57945"/>
        <dbReference type="EC" id="1.1.1.85"/>
    </reaction>
</comment>
<evidence type="ECO:0000256" key="20">
    <source>
        <dbReference type="SAM" id="MobiDB-lite"/>
    </source>
</evidence>
<dbReference type="PANTHER" id="PTHR24007">
    <property type="entry name" value="BRCA1-ASSOCIATED PROTEIN"/>
    <property type="match status" value="1"/>
</dbReference>
<keyword evidence="7 18" id="KW-0432">Leucine biosynthesis</keyword>
<keyword evidence="11" id="KW-0862">Zinc</keyword>
<evidence type="ECO:0000259" key="22">
    <source>
        <dbReference type="PROSITE" id="PS50271"/>
    </source>
</evidence>
<accession>A0AAU9SPC6</accession>
<dbReference type="CDD" id="cd16457">
    <property type="entry name" value="RING-H2_BRAP2"/>
    <property type="match status" value="1"/>
</dbReference>
<comment type="cofactor">
    <cofactor evidence="2">
        <name>Mn(2+)</name>
        <dbReference type="ChEBI" id="CHEBI:29035"/>
    </cofactor>
</comment>
<dbReference type="Gene3D" id="3.30.40.10">
    <property type="entry name" value="Zinc/RING finger domain, C3HC4 (zinc finger)"/>
    <property type="match status" value="1"/>
</dbReference>
<dbReference type="GO" id="GO:0009098">
    <property type="term" value="P:L-leucine biosynthetic process"/>
    <property type="evidence" value="ECO:0007669"/>
    <property type="project" value="UniProtKB-KW"/>
</dbReference>
<dbReference type="InterPro" id="IPR047243">
    <property type="entry name" value="RING-H2_BRAP2"/>
</dbReference>
<dbReference type="InterPro" id="IPR011422">
    <property type="entry name" value="BRAP2/ETP1_RRM"/>
</dbReference>
<dbReference type="SMART" id="SM00184">
    <property type="entry name" value="RING"/>
    <property type="match status" value="1"/>
</dbReference>
<dbReference type="Pfam" id="PF00180">
    <property type="entry name" value="Iso_dh"/>
    <property type="match status" value="1"/>
</dbReference>
<evidence type="ECO:0000256" key="7">
    <source>
        <dbReference type="ARBA" id="ARBA00022430"/>
    </source>
</evidence>
<dbReference type="GO" id="GO:0008270">
    <property type="term" value="F:zinc ion binding"/>
    <property type="evidence" value="ECO:0007669"/>
    <property type="project" value="UniProtKB-KW"/>
</dbReference>
<evidence type="ECO:0000256" key="19">
    <source>
        <dbReference type="SAM" id="Coils"/>
    </source>
</evidence>
<evidence type="ECO:0000256" key="1">
    <source>
        <dbReference type="ARBA" id="ARBA00000624"/>
    </source>
</evidence>
<keyword evidence="12" id="KW-0460">Magnesium</keyword>
<keyword evidence="9 18" id="KW-0479">Metal-binding</keyword>
<gene>
    <name evidence="23" type="ORF">TAV2_LOCUS15232</name>
</gene>
<dbReference type="GO" id="GO:0003862">
    <property type="term" value="F:3-isopropylmalate dehydrogenase activity"/>
    <property type="evidence" value="ECO:0007669"/>
    <property type="project" value="UniProtKB-EC"/>
</dbReference>
<dbReference type="AlphaFoldDB" id="A0AAU9SPC6"/>
<sequence>MAAALQTNIRPVKFPATFRALTKQSAAPFRVRCAVTSPEKKRYNITLLPGDGIGPEVVSIAKNVLQQAGSLEGLEFSFQEMPIGGAALDLVGVPLPEETISSAKESDAVLLGAIGGYKWDNNEKHLRPEKGLLQLRAGLKVFANLRPATLVDASTLKREVAEGVDLMVVRELTGGIYFGEPRGIKTNENGEEVGFNTEVYAAHEIDRIARVAFETARKRRGKLCSVDKANVLEASVLWRKIVTALAAEYPDVELTHMYVDNAAMQLVRDPKQFDTIVTNNIFGDILSDEASMITGSIGMLPSASLSDSGPGLFEPIHGSAPDIAGQDKANPLATILSAAMLLKYGLGEEKAAKRIEEAVLVALNKGFRTGDIYSAGTKLVGCKEMGEEVCKLVDKMMPSTSSIIAGEESVVPPPLASVSGESSLSDMTQTVHFSSGNPRIGETRGVMHLFSDDAVSSSSSSSSNLPIGRNPLVCVLGVPNHMTYADFCQFCGSFIQHILEMRTVRNDGVENRYSILIRFDSQESTDTFYQHFRGKRFNSLEEDVCRLLFTLDVQFTGYSGSIDHTQPSAGPIEQPTCPVCLGKVLTSVCIIQVSIWLSRALESANLDRLDQDTGGILTTMCNHSFHCSCISNWPDSSCPVCRYCQQQPENSVCCVCQTTENLWMCVICGVVGCGRYKGGHARNHWEETEHCYSLELETQRVWDYAGDNYVHRLIQSKTDGKLVELNSHGSLSKDGCGSCEYSDSGLTDALLNSKVDMIISEYNELLQAQLENQKQYFEKLLQNVKEETEQKVSEAASKAISQRLPKLQTKLDRCLKEKQFLEDLNENLVKNKDVWSTKITEMEEREKKLIQAKDEKIQYLEEQLGKLMAQMDGGESEEGSELKEVQEGTVLPISANTSPSGSERVKHASKSKGNRRKG</sequence>
<dbReference type="GO" id="GO:0016567">
    <property type="term" value="P:protein ubiquitination"/>
    <property type="evidence" value="ECO:0007669"/>
    <property type="project" value="TreeGrafter"/>
</dbReference>
<keyword evidence="16 18" id="KW-0100">Branched-chain amino acid biosynthesis</keyword>
<dbReference type="SUPFAM" id="SSF57850">
    <property type="entry name" value="RING/U-box"/>
    <property type="match status" value="2"/>
</dbReference>
<evidence type="ECO:0000256" key="8">
    <source>
        <dbReference type="ARBA" id="ARBA00022605"/>
    </source>
</evidence>
<dbReference type="GO" id="GO:0007265">
    <property type="term" value="P:Ras protein signal transduction"/>
    <property type="evidence" value="ECO:0007669"/>
    <property type="project" value="TreeGrafter"/>
</dbReference>